<keyword evidence="3" id="KW-1185">Reference proteome</keyword>
<evidence type="ECO:0000313" key="3">
    <source>
        <dbReference type="Proteomes" id="UP001172083"/>
    </source>
</evidence>
<dbReference type="Gene3D" id="3.40.50.10910">
    <property type="entry name" value="Amidohydrolase"/>
    <property type="match status" value="1"/>
</dbReference>
<gene>
    <name evidence="2" type="ORF">QQ020_06760</name>
</gene>
<dbReference type="InterPro" id="IPR032466">
    <property type="entry name" value="Metal_Hydrolase"/>
</dbReference>
<dbReference type="SUPFAM" id="SSF51338">
    <property type="entry name" value="Composite domain of metallo-dependent hydrolases"/>
    <property type="match status" value="1"/>
</dbReference>
<feature type="domain" description="Amidohydrolase-related" evidence="1">
    <location>
        <begin position="107"/>
        <end position="439"/>
    </location>
</feature>
<proteinExistence type="predicted"/>
<dbReference type="RefSeq" id="WP_346757071.1">
    <property type="nucleotide sequence ID" value="NZ_JAUJEB010000001.1"/>
</dbReference>
<dbReference type="InterPro" id="IPR011059">
    <property type="entry name" value="Metal-dep_hydrolase_composite"/>
</dbReference>
<organism evidence="2 3">
    <name type="scientific">Agaribacillus aureus</name>
    <dbReference type="NCBI Taxonomy" id="3051825"/>
    <lineage>
        <taxon>Bacteria</taxon>
        <taxon>Pseudomonadati</taxon>
        <taxon>Bacteroidota</taxon>
        <taxon>Cytophagia</taxon>
        <taxon>Cytophagales</taxon>
        <taxon>Splendidivirgaceae</taxon>
        <taxon>Agaribacillus</taxon>
    </lineage>
</organism>
<evidence type="ECO:0000313" key="2">
    <source>
        <dbReference type="EMBL" id="MDN5211742.1"/>
    </source>
</evidence>
<dbReference type="Pfam" id="PF01979">
    <property type="entry name" value="Amidohydro_1"/>
    <property type="match status" value="1"/>
</dbReference>
<name>A0ABT8L3Y1_9BACT</name>
<dbReference type="Proteomes" id="UP001172083">
    <property type="component" value="Unassembled WGS sequence"/>
</dbReference>
<comment type="caution">
    <text evidence="2">The sequence shown here is derived from an EMBL/GenBank/DDBJ whole genome shotgun (WGS) entry which is preliminary data.</text>
</comment>
<dbReference type="InterPro" id="IPR006680">
    <property type="entry name" value="Amidohydro-rel"/>
</dbReference>
<dbReference type="InterPro" id="IPR051781">
    <property type="entry name" value="Metallo-dep_Hydrolase"/>
</dbReference>
<dbReference type="Gene3D" id="3.30.110.90">
    <property type="entry name" value="Amidohydrolase"/>
    <property type="match status" value="1"/>
</dbReference>
<reference evidence="2" key="1">
    <citation type="submission" date="2023-06" db="EMBL/GenBank/DDBJ databases">
        <title>Genomic of Agaribacillus aureum.</title>
        <authorList>
            <person name="Wang G."/>
        </authorList>
    </citation>
    <scope>NUCLEOTIDE SEQUENCE</scope>
    <source>
        <strain evidence="2">BMA12</strain>
    </source>
</reference>
<dbReference type="Gene3D" id="2.30.40.10">
    <property type="entry name" value="Urease, subunit C, domain 1"/>
    <property type="match status" value="1"/>
</dbReference>
<protein>
    <submittedName>
        <fullName evidence="2">Amidohydrolase family protein</fullName>
    </submittedName>
</protein>
<dbReference type="SUPFAM" id="SSF51556">
    <property type="entry name" value="Metallo-dependent hydrolases"/>
    <property type="match status" value="1"/>
</dbReference>
<dbReference type="EMBL" id="JAUJEB010000001">
    <property type="protein sequence ID" value="MDN5211742.1"/>
    <property type="molecule type" value="Genomic_DNA"/>
</dbReference>
<sequence length="445" mass="48598">MSNYLIKWKWVIFLFWCACSQPEEEGSHSDLPTVSTPSGILAINQKEIPEGSQTVAIVGATIIDGNGGKPLTDGCVIVRGNKIQNVGKTSDITIPEGAELVDANGLTLLPGFIDSHFHLDGHDSLPHKFLTNGVTSVRDPGAWIEAYKGAREAGYTLPRLFLTGPHLDMYPPAYPHDALIVRDKEEAELTVNRLADQGATAIKVYFRLPVGTIQAVCKTAHQRGLPVTAHLEITNARDAIYAGVDGIEHVTSFGTALLSPVEEEKYRQKVLADNNARRPGRYEMWRNIDVNGKKADSLLHFLAIQKTFLSPTLAVFEYRLEAGKADSVRSVGFEKMLAFVGKSKKAGVPVVVGSHSIVPYAAMGWAFHREMELLAESGMSNEEVIVAATMENARFFKIDDRLGSVEKGKLADLVLVSGNPVADITNLRNIEKVMLNGVWIQPGTE</sequence>
<evidence type="ECO:0000259" key="1">
    <source>
        <dbReference type="Pfam" id="PF01979"/>
    </source>
</evidence>
<dbReference type="PANTHER" id="PTHR43135">
    <property type="entry name" value="ALPHA-D-RIBOSE 1-METHYLPHOSPHONATE 5-TRIPHOSPHATE DIPHOSPHATASE"/>
    <property type="match status" value="1"/>
</dbReference>
<dbReference type="PANTHER" id="PTHR43135:SF3">
    <property type="entry name" value="ALPHA-D-RIBOSE 1-METHYLPHOSPHONATE 5-TRIPHOSPHATE DIPHOSPHATASE"/>
    <property type="match status" value="1"/>
</dbReference>
<accession>A0ABT8L3Y1</accession>
<dbReference type="Gene3D" id="1.20.58.520">
    <property type="entry name" value="Amidohydrolase"/>
    <property type="match status" value="1"/>
</dbReference>